<reference evidence="6 7" key="1">
    <citation type="submission" date="2024-08" db="EMBL/GenBank/DDBJ databases">
        <title>Insights into the chromosomal genome structure of Flemingia macrophylla.</title>
        <authorList>
            <person name="Ding Y."/>
            <person name="Zhao Y."/>
            <person name="Bi W."/>
            <person name="Wu M."/>
            <person name="Zhao G."/>
            <person name="Gong Y."/>
            <person name="Li W."/>
            <person name="Zhang P."/>
        </authorList>
    </citation>
    <scope>NUCLEOTIDE SEQUENCE [LARGE SCALE GENOMIC DNA]</scope>
    <source>
        <strain evidence="6">DYQJB</strain>
        <tissue evidence="6">Leaf</tissue>
    </source>
</reference>
<evidence type="ECO:0008006" key="8">
    <source>
        <dbReference type="Google" id="ProtNLM"/>
    </source>
</evidence>
<feature type="transmembrane region" description="Helical" evidence="5">
    <location>
        <begin position="37"/>
        <end position="59"/>
    </location>
</feature>
<dbReference type="Proteomes" id="UP001603857">
    <property type="component" value="Unassembled WGS sequence"/>
</dbReference>
<keyword evidence="4 5" id="KW-0472">Membrane</keyword>
<keyword evidence="2 5" id="KW-0812">Transmembrane</keyword>
<comment type="subcellular location">
    <subcellularLocation>
        <location evidence="1">Membrane</location>
    </subcellularLocation>
</comment>
<proteinExistence type="predicted"/>
<dbReference type="Pfam" id="PF00083">
    <property type="entry name" value="Sugar_tr"/>
    <property type="match status" value="1"/>
</dbReference>
<dbReference type="EMBL" id="JBGMDY010000007">
    <property type="protein sequence ID" value="KAL2327132.1"/>
    <property type="molecule type" value="Genomic_DNA"/>
</dbReference>
<gene>
    <name evidence="6" type="ORF">Fmac_020559</name>
</gene>
<feature type="transmembrane region" description="Helical" evidence="5">
    <location>
        <begin position="12"/>
        <end position="31"/>
    </location>
</feature>
<evidence type="ECO:0000256" key="2">
    <source>
        <dbReference type="ARBA" id="ARBA00022692"/>
    </source>
</evidence>
<comment type="caution">
    <text evidence="6">The sequence shown here is derived from an EMBL/GenBank/DDBJ whole genome shotgun (WGS) entry which is preliminary data.</text>
</comment>
<evidence type="ECO:0000313" key="7">
    <source>
        <dbReference type="Proteomes" id="UP001603857"/>
    </source>
</evidence>
<keyword evidence="3 5" id="KW-1133">Transmembrane helix</keyword>
<dbReference type="Gene3D" id="1.20.1250.20">
    <property type="entry name" value="MFS general substrate transporter like domains"/>
    <property type="match status" value="1"/>
</dbReference>
<dbReference type="GO" id="GO:0016020">
    <property type="term" value="C:membrane"/>
    <property type="evidence" value="ECO:0007669"/>
    <property type="project" value="UniProtKB-SubCell"/>
</dbReference>
<dbReference type="AlphaFoldDB" id="A0ABD1LUB8"/>
<sequence length="109" mass="11691">MLLGRLFVGTKMGLGPLVIALYVAEVSPPVVQGAFGGLTQIAACLGLIGIVITLHVKLYKGSEADYSNMCYIVSLLQSSSRSVTSRRLLAIGFIFSDRDVLCVERKIEA</sequence>
<name>A0ABD1LUB8_9FABA</name>
<dbReference type="InterPro" id="IPR005828">
    <property type="entry name" value="MFS_sugar_transport-like"/>
</dbReference>
<evidence type="ECO:0000313" key="6">
    <source>
        <dbReference type="EMBL" id="KAL2327132.1"/>
    </source>
</evidence>
<evidence type="ECO:0000256" key="1">
    <source>
        <dbReference type="ARBA" id="ARBA00004370"/>
    </source>
</evidence>
<organism evidence="6 7">
    <name type="scientific">Flemingia macrophylla</name>
    <dbReference type="NCBI Taxonomy" id="520843"/>
    <lineage>
        <taxon>Eukaryota</taxon>
        <taxon>Viridiplantae</taxon>
        <taxon>Streptophyta</taxon>
        <taxon>Embryophyta</taxon>
        <taxon>Tracheophyta</taxon>
        <taxon>Spermatophyta</taxon>
        <taxon>Magnoliopsida</taxon>
        <taxon>eudicotyledons</taxon>
        <taxon>Gunneridae</taxon>
        <taxon>Pentapetalae</taxon>
        <taxon>rosids</taxon>
        <taxon>fabids</taxon>
        <taxon>Fabales</taxon>
        <taxon>Fabaceae</taxon>
        <taxon>Papilionoideae</taxon>
        <taxon>50 kb inversion clade</taxon>
        <taxon>NPAAA clade</taxon>
        <taxon>indigoferoid/millettioid clade</taxon>
        <taxon>Phaseoleae</taxon>
        <taxon>Flemingia</taxon>
    </lineage>
</organism>
<dbReference type="InterPro" id="IPR036259">
    <property type="entry name" value="MFS_trans_sf"/>
</dbReference>
<accession>A0ABD1LUB8</accession>
<keyword evidence="7" id="KW-1185">Reference proteome</keyword>
<protein>
    <recommendedName>
        <fullName evidence="8">Major facilitator superfamily (MFS) profile domain-containing protein</fullName>
    </recommendedName>
</protein>
<evidence type="ECO:0000256" key="4">
    <source>
        <dbReference type="ARBA" id="ARBA00023136"/>
    </source>
</evidence>
<evidence type="ECO:0000256" key="3">
    <source>
        <dbReference type="ARBA" id="ARBA00022989"/>
    </source>
</evidence>
<evidence type="ECO:0000256" key="5">
    <source>
        <dbReference type="SAM" id="Phobius"/>
    </source>
</evidence>